<name>A0ABQ6MF12_9STRA</name>
<comment type="caution">
    <text evidence="2">The sequence shown here is derived from an EMBL/GenBank/DDBJ whole genome shotgun (WGS) entry which is preliminary data.</text>
</comment>
<dbReference type="Proteomes" id="UP001165060">
    <property type="component" value="Unassembled WGS sequence"/>
</dbReference>
<feature type="compositionally biased region" description="Low complexity" evidence="1">
    <location>
        <begin position="237"/>
        <end position="251"/>
    </location>
</feature>
<feature type="compositionally biased region" description="Gly residues" evidence="1">
    <location>
        <begin position="410"/>
        <end position="419"/>
    </location>
</feature>
<evidence type="ECO:0000313" key="3">
    <source>
        <dbReference type="Proteomes" id="UP001165060"/>
    </source>
</evidence>
<sequence>PPPPPPDPDSPGSYIVSSPTIAVSAADVYLYAVYCVDPSLGDVILHHPIAVSQDSIALVKSKKQQDPNAKPRSNSALRNIPPKPGTRKGKGSPRKRPSGGNAAALDYLALPGMPGQGTSPKGGAGKKRSKKESLVGNVMGDYPAYMSDNPYQQQHVQHQQMMGSNPYHQQAMSEGMYGQPADFGYLPPHHQQSQQQHPSQQEQQLQYSAQLRQLEQQQQQQQQLILQSMILQQHSQQSAAAEAQRRLAAGHAPPPSYGGAAADPANHMIPPLHPNSADTMPPPPVPHSGGSGHNRTGSGNWAQHLQSFISPNGAAEADMNGGAALGGDKFDIMSSLGTLATLSASSTAPVSTSNSPTLTGLVGNLQDDTALALLENFTNGAGDAGGAGSGSASGANSGNNSGVNTPPGGVSAGGSGPGGFETVAPKVAH</sequence>
<feature type="region of interest" description="Disordered" evidence="1">
    <location>
        <begin position="60"/>
        <end position="133"/>
    </location>
</feature>
<proteinExistence type="predicted"/>
<keyword evidence="3" id="KW-1185">Reference proteome</keyword>
<dbReference type="EMBL" id="BRYB01004051">
    <property type="protein sequence ID" value="GMI24871.1"/>
    <property type="molecule type" value="Genomic_DNA"/>
</dbReference>
<gene>
    <name evidence="2" type="ORF">TeGR_g9116</name>
</gene>
<feature type="compositionally biased region" description="Basic residues" evidence="1">
    <location>
        <begin position="85"/>
        <end position="97"/>
    </location>
</feature>
<feature type="compositionally biased region" description="Low complexity" evidence="1">
    <location>
        <begin position="392"/>
        <end position="409"/>
    </location>
</feature>
<organism evidence="2 3">
    <name type="scientific">Tetraparma gracilis</name>
    <dbReference type="NCBI Taxonomy" id="2962635"/>
    <lineage>
        <taxon>Eukaryota</taxon>
        <taxon>Sar</taxon>
        <taxon>Stramenopiles</taxon>
        <taxon>Ochrophyta</taxon>
        <taxon>Bolidophyceae</taxon>
        <taxon>Parmales</taxon>
        <taxon>Triparmaceae</taxon>
        <taxon>Tetraparma</taxon>
    </lineage>
</organism>
<accession>A0ABQ6MF12</accession>
<feature type="non-terminal residue" evidence="2">
    <location>
        <position position="1"/>
    </location>
</feature>
<evidence type="ECO:0000313" key="2">
    <source>
        <dbReference type="EMBL" id="GMI24871.1"/>
    </source>
</evidence>
<evidence type="ECO:0000256" key="1">
    <source>
        <dbReference type="SAM" id="MobiDB-lite"/>
    </source>
</evidence>
<protein>
    <submittedName>
        <fullName evidence="2">Uncharacterized protein</fullName>
    </submittedName>
</protein>
<feature type="region of interest" description="Disordered" evidence="1">
    <location>
        <begin position="237"/>
        <end position="300"/>
    </location>
</feature>
<feature type="region of interest" description="Disordered" evidence="1">
    <location>
        <begin position="177"/>
        <end position="205"/>
    </location>
</feature>
<feature type="compositionally biased region" description="Low complexity" evidence="1">
    <location>
        <begin position="186"/>
        <end position="205"/>
    </location>
</feature>
<reference evidence="2 3" key="1">
    <citation type="journal article" date="2023" name="Commun. Biol.">
        <title>Genome analysis of Parmales, the sister group of diatoms, reveals the evolutionary specialization of diatoms from phago-mixotrophs to photoautotrophs.</title>
        <authorList>
            <person name="Ban H."/>
            <person name="Sato S."/>
            <person name="Yoshikawa S."/>
            <person name="Yamada K."/>
            <person name="Nakamura Y."/>
            <person name="Ichinomiya M."/>
            <person name="Sato N."/>
            <person name="Blanc-Mathieu R."/>
            <person name="Endo H."/>
            <person name="Kuwata A."/>
            <person name="Ogata H."/>
        </authorList>
    </citation>
    <scope>NUCLEOTIDE SEQUENCE [LARGE SCALE GENOMIC DNA]</scope>
</reference>
<feature type="region of interest" description="Disordered" evidence="1">
    <location>
        <begin position="384"/>
        <end position="429"/>
    </location>
</feature>